<comment type="caution">
    <text evidence="2">The sequence shown here is derived from an EMBL/GenBank/DDBJ whole genome shotgun (WGS) entry which is preliminary data.</text>
</comment>
<dbReference type="EMBL" id="JBBUTG010000026">
    <property type="protein sequence ID" value="MEK8034241.1"/>
    <property type="molecule type" value="Genomic_DNA"/>
</dbReference>
<name>A0ABU9BW90_9BURK</name>
<dbReference type="Proteomes" id="UP001371218">
    <property type="component" value="Unassembled WGS sequence"/>
</dbReference>
<evidence type="ECO:0000313" key="3">
    <source>
        <dbReference type="Proteomes" id="UP001371218"/>
    </source>
</evidence>
<organism evidence="2 3">
    <name type="scientific">Ideonella lacteola</name>
    <dbReference type="NCBI Taxonomy" id="2984193"/>
    <lineage>
        <taxon>Bacteria</taxon>
        <taxon>Pseudomonadati</taxon>
        <taxon>Pseudomonadota</taxon>
        <taxon>Betaproteobacteria</taxon>
        <taxon>Burkholderiales</taxon>
        <taxon>Sphaerotilaceae</taxon>
        <taxon>Ideonella</taxon>
    </lineage>
</organism>
<protein>
    <recommendedName>
        <fullName evidence="4">KfrA N-terminal DNA-binding domain-containing protein</fullName>
    </recommendedName>
</protein>
<evidence type="ECO:0000313" key="2">
    <source>
        <dbReference type="EMBL" id="MEK8034241.1"/>
    </source>
</evidence>
<dbReference type="RefSeq" id="WP_341428669.1">
    <property type="nucleotide sequence ID" value="NZ_JBBUTG010000026.1"/>
</dbReference>
<keyword evidence="3" id="KW-1185">Reference proteome</keyword>
<feature type="region of interest" description="Disordered" evidence="1">
    <location>
        <begin position="59"/>
        <end position="107"/>
    </location>
</feature>
<sequence>MGSVMPGRGSKLAPHASALLQLRAAGYTISQVVQYLAQVGVSSSRSNVHAYLARLLRDATPGRQGEPLARAGEALPPTQVAHAPAPPLPINPPSPVAPSPESPERLSIRAIRDKHRNMRELAEYARKHMPPNI</sequence>
<gene>
    <name evidence="2" type="ORF">AACH06_25730</name>
</gene>
<accession>A0ABU9BW90</accession>
<feature type="compositionally biased region" description="Pro residues" evidence="1">
    <location>
        <begin position="84"/>
        <end position="101"/>
    </location>
</feature>
<evidence type="ECO:0000256" key="1">
    <source>
        <dbReference type="SAM" id="MobiDB-lite"/>
    </source>
</evidence>
<reference evidence="2 3" key="1">
    <citation type="submission" date="2024-04" db="EMBL/GenBank/DDBJ databases">
        <title>Novel species of the genus Ideonella isolated from streams.</title>
        <authorList>
            <person name="Lu H."/>
        </authorList>
    </citation>
    <scope>NUCLEOTIDE SEQUENCE [LARGE SCALE GENOMIC DNA]</scope>
    <source>
        <strain evidence="2 3">DXS29W</strain>
    </source>
</reference>
<evidence type="ECO:0008006" key="4">
    <source>
        <dbReference type="Google" id="ProtNLM"/>
    </source>
</evidence>
<proteinExistence type="predicted"/>